<dbReference type="PROSITE" id="PS00893">
    <property type="entry name" value="NUDIX_BOX"/>
    <property type="match status" value="1"/>
</dbReference>
<evidence type="ECO:0000256" key="2">
    <source>
        <dbReference type="ARBA" id="ARBA00022801"/>
    </source>
</evidence>
<dbReference type="GO" id="GO:0016787">
    <property type="term" value="F:hydrolase activity"/>
    <property type="evidence" value="ECO:0007669"/>
    <property type="project" value="UniProtKB-KW"/>
</dbReference>
<dbReference type="CDD" id="cd02883">
    <property type="entry name" value="NUDIX_Hydrolase"/>
    <property type="match status" value="1"/>
</dbReference>
<feature type="domain" description="Nudix hydrolase" evidence="4">
    <location>
        <begin position="16"/>
        <end position="141"/>
    </location>
</feature>
<dbReference type="InterPro" id="IPR000086">
    <property type="entry name" value="NUDIX_hydrolase_dom"/>
</dbReference>
<evidence type="ECO:0000259" key="4">
    <source>
        <dbReference type="PROSITE" id="PS51462"/>
    </source>
</evidence>
<dbReference type="PRINTS" id="PR00502">
    <property type="entry name" value="NUDIXFAMILY"/>
</dbReference>
<dbReference type="InterPro" id="IPR015797">
    <property type="entry name" value="NUDIX_hydrolase-like_dom_sf"/>
</dbReference>
<sequence>MTLTPLLAMRAEENSPVVWVVGLVVEQHNQVLMLLRRPDDFLPNLWEIPGGHVDPGESLHEALARELCEETGLHLSQVVRYVNQYDYAGEFGLTRQWNFAVKTTGGAITHPEHVAYQWASFHLASLLPMSDEMRQTLKLFWTAGNSLH</sequence>
<dbReference type="PANTHER" id="PTHR43736:SF1">
    <property type="entry name" value="DIHYDRONEOPTERIN TRIPHOSPHATE DIPHOSPHATASE"/>
    <property type="match status" value="1"/>
</dbReference>
<dbReference type="PANTHER" id="PTHR43736">
    <property type="entry name" value="ADP-RIBOSE PYROPHOSPHATASE"/>
    <property type="match status" value="1"/>
</dbReference>
<name>A0A2T2WHM7_9FIRM</name>
<comment type="caution">
    <text evidence="5">The sequence shown here is derived from an EMBL/GenBank/DDBJ whole genome shotgun (WGS) entry which is preliminary data.</text>
</comment>
<dbReference type="InterPro" id="IPR020476">
    <property type="entry name" value="Nudix_hydrolase"/>
</dbReference>
<evidence type="ECO:0000313" key="5">
    <source>
        <dbReference type="EMBL" id="PSR21751.1"/>
    </source>
</evidence>
<dbReference type="Proteomes" id="UP000241848">
    <property type="component" value="Unassembled WGS sequence"/>
</dbReference>
<reference evidence="5 6" key="1">
    <citation type="journal article" date="2014" name="BMC Genomics">
        <title>Comparison of environmental and isolate Sulfobacillus genomes reveals diverse carbon, sulfur, nitrogen, and hydrogen metabolisms.</title>
        <authorList>
            <person name="Justice N.B."/>
            <person name="Norman A."/>
            <person name="Brown C.T."/>
            <person name="Singh A."/>
            <person name="Thomas B.C."/>
            <person name="Banfield J.F."/>
        </authorList>
    </citation>
    <scope>NUCLEOTIDE SEQUENCE [LARGE SCALE GENOMIC DNA]</scope>
    <source>
        <strain evidence="5">AMDSBA3</strain>
    </source>
</reference>
<dbReference type="InterPro" id="IPR020084">
    <property type="entry name" value="NUDIX_hydrolase_CS"/>
</dbReference>
<proteinExistence type="inferred from homology"/>
<comment type="similarity">
    <text evidence="1 3">Belongs to the Nudix hydrolase family.</text>
</comment>
<dbReference type="PROSITE" id="PS51462">
    <property type="entry name" value="NUDIX"/>
    <property type="match status" value="1"/>
</dbReference>
<gene>
    <name evidence="5" type="ORF">C7B45_09725</name>
</gene>
<evidence type="ECO:0000256" key="3">
    <source>
        <dbReference type="RuleBase" id="RU003476"/>
    </source>
</evidence>
<dbReference type="Gene3D" id="3.90.79.10">
    <property type="entry name" value="Nucleoside Triphosphate Pyrophosphohydrolase"/>
    <property type="match status" value="1"/>
</dbReference>
<organism evidence="5 6">
    <name type="scientific">Sulfobacillus acidophilus</name>
    <dbReference type="NCBI Taxonomy" id="53633"/>
    <lineage>
        <taxon>Bacteria</taxon>
        <taxon>Bacillati</taxon>
        <taxon>Bacillota</taxon>
        <taxon>Clostridia</taxon>
        <taxon>Eubacteriales</taxon>
        <taxon>Clostridiales Family XVII. Incertae Sedis</taxon>
        <taxon>Sulfobacillus</taxon>
    </lineage>
</organism>
<protein>
    <submittedName>
        <fullName evidence="5">DNA mismatch repair protein MutT</fullName>
    </submittedName>
</protein>
<dbReference type="Pfam" id="PF00293">
    <property type="entry name" value="NUDIX"/>
    <property type="match status" value="1"/>
</dbReference>
<evidence type="ECO:0000313" key="6">
    <source>
        <dbReference type="Proteomes" id="UP000241848"/>
    </source>
</evidence>
<dbReference type="SUPFAM" id="SSF55811">
    <property type="entry name" value="Nudix"/>
    <property type="match status" value="1"/>
</dbReference>
<dbReference type="EMBL" id="PXYV01000028">
    <property type="protein sequence ID" value="PSR21751.1"/>
    <property type="molecule type" value="Genomic_DNA"/>
</dbReference>
<accession>A0A2T2WHM7</accession>
<keyword evidence="2 3" id="KW-0378">Hydrolase</keyword>
<evidence type="ECO:0000256" key="1">
    <source>
        <dbReference type="ARBA" id="ARBA00005582"/>
    </source>
</evidence>
<dbReference type="AlphaFoldDB" id="A0A2T2WHM7"/>